<comment type="caution">
    <text evidence="1">The sequence shown here is derived from an EMBL/GenBank/DDBJ whole genome shotgun (WGS) entry which is preliminary data.</text>
</comment>
<dbReference type="Proteomes" id="UP000306477">
    <property type="component" value="Unassembled WGS sequence"/>
</dbReference>
<dbReference type="InterPro" id="IPR018540">
    <property type="entry name" value="Spo0E-like"/>
</dbReference>
<dbReference type="SUPFAM" id="SSF140500">
    <property type="entry name" value="BAS1536-like"/>
    <property type="match status" value="1"/>
</dbReference>
<dbReference type="Pfam" id="PF09388">
    <property type="entry name" value="SpoOE-like"/>
    <property type="match status" value="1"/>
</dbReference>
<sequence>MLQESTQPNREFLILSIVQKRDEMIRLATLNGMLNSETIKCSQELDRLLNAFKKYQIH</sequence>
<protein>
    <submittedName>
        <fullName evidence="1">Aspartyl-phosphate phosphatase Spo0E family protein</fullName>
    </submittedName>
</protein>
<dbReference type="InterPro" id="IPR036638">
    <property type="entry name" value="HLH_DNA-bd_sf"/>
</dbReference>
<dbReference type="EMBL" id="SLUB01000012">
    <property type="protein sequence ID" value="THE12998.1"/>
    <property type="molecule type" value="Genomic_DNA"/>
</dbReference>
<name>A0A4S3PTP9_9BACI</name>
<evidence type="ECO:0000313" key="2">
    <source>
        <dbReference type="Proteomes" id="UP000306477"/>
    </source>
</evidence>
<dbReference type="OrthoDB" id="2973153at2"/>
<dbReference type="InterPro" id="IPR037208">
    <property type="entry name" value="Spo0E-like_sf"/>
</dbReference>
<organism evidence="1 2">
    <name type="scientific">Bacillus timonensis</name>
    <dbReference type="NCBI Taxonomy" id="1033734"/>
    <lineage>
        <taxon>Bacteria</taxon>
        <taxon>Bacillati</taxon>
        <taxon>Bacillota</taxon>
        <taxon>Bacilli</taxon>
        <taxon>Bacillales</taxon>
        <taxon>Bacillaceae</taxon>
        <taxon>Bacillus</taxon>
    </lineage>
</organism>
<dbReference type="AlphaFoldDB" id="A0A4S3PTP9"/>
<dbReference type="InterPro" id="IPR053028">
    <property type="entry name" value="Spo0E-like_phosphatase"/>
</dbReference>
<accession>A0A4S3PTP9</accession>
<dbReference type="PANTHER" id="PTHR41263:SF1">
    <property type="entry name" value="ASPARTYL-PHOSPHATE PHOSPHATASE YISI"/>
    <property type="match status" value="1"/>
</dbReference>
<dbReference type="GO" id="GO:0046983">
    <property type="term" value="F:protein dimerization activity"/>
    <property type="evidence" value="ECO:0007669"/>
    <property type="project" value="InterPro"/>
</dbReference>
<dbReference type="GO" id="GO:0043937">
    <property type="term" value="P:regulation of sporulation"/>
    <property type="evidence" value="ECO:0007669"/>
    <property type="project" value="InterPro"/>
</dbReference>
<proteinExistence type="predicted"/>
<dbReference type="Gene3D" id="4.10.280.10">
    <property type="entry name" value="Helix-loop-helix DNA-binding domain"/>
    <property type="match status" value="1"/>
</dbReference>
<keyword evidence="2" id="KW-1185">Reference proteome</keyword>
<evidence type="ECO:0000313" key="1">
    <source>
        <dbReference type="EMBL" id="THE12998.1"/>
    </source>
</evidence>
<reference evidence="1 2" key="1">
    <citation type="journal article" date="2019" name="Indoor Air">
        <title>Impacts of indoor surface finishes on bacterial viability.</title>
        <authorList>
            <person name="Hu J."/>
            <person name="Maamar S.B."/>
            <person name="Glawe A.J."/>
            <person name="Gottel N."/>
            <person name="Gilbert J.A."/>
            <person name="Hartmann E.M."/>
        </authorList>
    </citation>
    <scope>NUCLEOTIDE SEQUENCE [LARGE SCALE GENOMIC DNA]</scope>
    <source>
        <strain evidence="1 2">AF060A6</strain>
    </source>
</reference>
<gene>
    <name evidence="1" type="ORF">E1I69_08980</name>
</gene>
<dbReference type="RefSeq" id="WP_136379274.1">
    <property type="nucleotide sequence ID" value="NZ_SLUB01000012.1"/>
</dbReference>
<dbReference type="PANTHER" id="PTHR41263">
    <property type="entry name" value="ASPARTYL-PHOSPHATE PHOSPHATASE YISI"/>
    <property type="match status" value="1"/>
</dbReference>